<evidence type="ECO:0000313" key="1">
    <source>
        <dbReference type="EMBL" id="MBW0489870.1"/>
    </source>
</evidence>
<gene>
    <name evidence="1" type="ORF">O181_029585</name>
</gene>
<dbReference type="EMBL" id="AVOT02010293">
    <property type="protein sequence ID" value="MBW0489870.1"/>
    <property type="molecule type" value="Genomic_DNA"/>
</dbReference>
<dbReference type="Proteomes" id="UP000765509">
    <property type="component" value="Unassembled WGS sequence"/>
</dbReference>
<proteinExistence type="predicted"/>
<name>A0A9Q3CUP8_9BASI</name>
<keyword evidence="2" id="KW-1185">Reference proteome</keyword>
<dbReference type="AlphaFoldDB" id="A0A9Q3CUP8"/>
<comment type="caution">
    <text evidence="1">The sequence shown here is derived from an EMBL/GenBank/DDBJ whole genome shotgun (WGS) entry which is preliminary data.</text>
</comment>
<evidence type="ECO:0000313" key="2">
    <source>
        <dbReference type="Proteomes" id="UP000765509"/>
    </source>
</evidence>
<protein>
    <submittedName>
        <fullName evidence="1">Uncharacterized protein</fullName>
    </submittedName>
</protein>
<accession>A0A9Q3CUP8</accession>
<reference evidence="1" key="1">
    <citation type="submission" date="2021-03" db="EMBL/GenBank/DDBJ databases">
        <title>Draft genome sequence of rust myrtle Austropuccinia psidii MF-1, a brazilian biotype.</title>
        <authorList>
            <person name="Quecine M.C."/>
            <person name="Pachon D.M.R."/>
            <person name="Bonatelli M.L."/>
            <person name="Correr F.H."/>
            <person name="Franceschini L.M."/>
            <person name="Leite T.F."/>
            <person name="Margarido G.R.A."/>
            <person name="Almeida C.A."/>
            <person name="Ferrarezi J.A."/>
            <person name="Labate C.A."/>
        </authorList>
    </citation>
    <scope>NUCLEOTIDE SEQUENCE</scope>
    <source>
        <strain evidence="1">MF-1</strain>
    </source>
</reference>
<sequence>MLVCCPTLPTTWPEEFTPRHPHEDSFVVHNDESIPEWEWKPGPQTDRREQFQMISPVPSSIHLSTPLLGHHPMVTSLLDQMEVIIRPMKEGNGKRTFELGPIVTHAIQMPKTHLILALIHPPNHMRMFQLKRLTLRWLRRNPWRTLLVSPKFSSPFLRPSPARPAPPPSVIIIDNTPIRSPLHPVLPRFLPWRALPFPPRAQRQAPLLPTMRLARNSLTCDQH</sequence>
<organism evidence="1 2">
    <name type="scientific">Austropuccinia psidii MF-1</name>
    <dbReference type="NCBI Taxonomy" id="1389203"/>
    <lineage>
        <taxon>Eukaryota</taxon>
        <taxon>Fungi</taxon>
        <taxon>Dikarya</taxon>
        <taxon>Basidiomycota</taxon>
        <taxon>Pucciniomycotina</taxon>
        <taxon>Pucciniomycetes</taxon>
        <taxon>Pucciniales</taxon>
        <taxon>Sphaerophragmiaceae</taxon>
        <taxon>Austropuccinia</taxon>
    </lineage>
</organism>